<sequence length="132" mass="14383">MNNIDISNFIIQAKALVKNFDVGLCITILNASGNKEFFISLGEIRPCSIDMSEKKAKTAYNFMGDNHQIYNLLKGLGDMPLISSEYCFIAGGKYLSDQFGNKKFLGVSSSDPSKDLEIAKIIANDLMSGGGK</sequence>
<organism evidence="1 2">
    <name type="scientific">Acinetobacter nectaris CIP 110549</name>
    <dbReference type="NCBI Taxonomy" id="1392540"/>
    <lineage>
        <taxon>Bacteria</taxon>
        <taxon>Pseudomonadati</taxon>
        <taxon>Pseudomonadota</taxon>
        <taxon>Gammaproteobacteria</taxon>
        <taxon>Moraxellales</taxon>
        <taxon>Moraxellaceae</taxon>
        <taxon>Acinetobacter</taxon>
    </lineage>
</organism>
<dbReference type="Pfam" id="PF03928">
    <property type="entry name" value="HbpS-like"/>
    <property type="match status" value="1"/>
</dbReference>
<dbReference type="InterPro" id="IPR005624">
    <property type="entry name" value="PduO/GlcC-like"/>
</dbReference>
<dbReference type="Proteomes" id="UP000023785">
    <property type="component" value="Unassembled WGS sequence"/>
</dbReference>
<dbReference type="EMBL" id="AYER01000010">
    <property type="protein sequence ID" value="ESK37287.1"/>
    <property type="molecule type" value="Genomic_DNA"/>
</dbReference>
<name>V2TIJ7_9GAMM</name>
<dbReference type="RefSeq" id="WP_023273952.1">
    <property type="nucleotide sequence ID" value="NZ_KI530736.1"/>
</dbReference>
<comment type="caution">
    <text evidence="1">The sequence shown here is derived from an EMBL/GenBank/DDBJ whole genome shotgun (WGS) entry which is preliminary data.</text>
</comment>
<dbReference type="eggNOG" id="ENOG5032NKK">
    <property type="taxonomic scope" value="Bacteria"/>
</dbReference>
<gene>
    <name evidence="1" type="ORF">P256_02342</name>
</gene>
<accession>V2TIJ7</accession>
<keyword evidence="2" id="KW-1185">Reference proteome</keyword>
<dbReference type="PATRIC" id="fig|1392540.3.peg.2261"/>
<evidence type="ECO:0000313" key="2">
    <source>
        <dbReference type="Proteomes" id="UP000023785"/>
    </source>
</evidence>
<dbReference type="SUPFAM" id="SSF143744">
    <property type="entry name" value="GlcG-like"/>
    <property type="match status" value="1"/>
</dbReference>
<dbReference type="InterPro" id="IPR038084">
    <property type="entry name" value="PduO/GlcC-like_sf"/>
</dbReference>
<dbReference type="STRING" id="1392540.P256_02342"/>
<reference evidence="1 2" key="1">
    <citation type="submission" date="2013-10" db="EMBL/GenBank/DDBJ databases">
        <title>The Genome Sequence of Acinetobacter nectaris CIP 110549.</title>
        <authorList>
            <consortium name="The Broad Institute Genomics Platform"/>
            <consortium name="The Broad Institute Genome Sequencing Center for Infectious Disease"/>
            <person name="Cerqueira G."/>
            <person name="Feldgarden M."/>
            <person name="Courvalin P."/>
            <person name="Grillot-Courvalin C."/>
            <person name="Clermont D."/>
            <person name="Rocha E."/>
            <person name="Yoon E.-J."/>
            <person name="Nemec A."/>
            <person name="Young S.K."/>
            <person name="Zeng Q."/>
            <person name="Gargeya S."/>
            <person name="Fitzgerald M."/>
            <person name="Abouelleil A."/>
            <person name="Alvarado L."/>
            <person name="Berlin A.M."/>
            <person name="Chapman S.B."/>
            <person name="Gainer-Dewar J."/>
            <person name="Goldberg J."/>
            <person name="Gnerre S."/>
            <person name="Griggs A."/>
            <person name="Gujja S."/>
            <person name="Hansen M."/>
            <person name="Howarth C."/>
            <person name="Imamovic A."/>
            <person name="Ireland A."/>
            <person name="Larimer J."/>
            <person name="McCowan C."/>
            <person name="Murphy C."/>
            <person name="Pearson M."/>
            <person name="Poon T.W."/>
            <person name="Priest M."/>
            <person name="Roberts A."/>
            <person name="Saif S."/>
            <person name="Shea T."/>
            <person name="Sykes S."/>
            <person name="Wortman J."/>
            <person name="Nusbaum C."/>
            <person name="Birren B."/>
        </authorList>
    </citation>
    <scope>NUCLEOTIDE SEQUENCE [LARGE SCALE GENOMIC DNA]</scope>
    <source>
        <strain evidence="1 2">CIP 110549</strain>
    </source>
</reference>
<evidence type="ECO:0000313" key="1">
    <source>
        <dbReference type="EMBL" id="ESK37287.1"/>
    </source>
</evidence>
<proteinExistence type="predicted"/>
<dbReference type="AlphaFoldDB" id="V2TIJ7"/>
<dbReference type="HOGENOM" id="CLU_1954862_0_0_6"/>
<protein>
    <recommendedName>
        <fullName evidence="3">Heme-binding protein</fullName>
    </recommendedName>
</protein>
<dbReference type="Gene3D" id="3.30.450.150">
    <property type="entry name" value="Haem-degrading domain"/>
    <property type="match status" value="1"/>
</dbReference>
<evidence type="ECO:0008006" key="3">
    <source>
        <dbReference type="Google" id="ProtNLM"/>
    </source>
</evidence>
<dbReference type="OrthoDB" id="6689432at2"/>